<name>A0A0F0KM54_9MICO</name>
<dbReference type="EMBL" id="JYIT01000079">
    <property type="protein sequence ID" value="KJL21982.1"/>
    <property type="molecule type" value="Genomic_DNA"/>
</dbReference>
<dbReference type="InterPro" id="IPR029058">
    <property type="entry name" value="AB_hydrolase_fold"/>
</dbReference>
<organism evidence="2 3">
    <name type="scientific">Microbacterium azadirachtae</name>
    <dbReference type="NCBI Taxonomy" id="582680"/>
    <lineage>
        <taxon>Bacteria</taxon>
        <taxon>Bacillati</taxon>
        <taxon>Actinomycetota</taxon>
        <taxon>Actinomycetes</taxon>
        <taxon>Micrococcales</taxon>
        <taxon>Microbacteriaceae</taxon>
        <taxon>Microbacterium</taxon>
    </lineage>
</organism>
<evidence type="ECO:0000313" key="2">
    <source>
        <dbReference type="EMBL" id="KJL21982.1"/>
    </source>
</evidence>
<dbReference type="SUPFAM" id="SSF53474">
    <property type="entry name" value="alpha/beta-Hydrolases"/>
    <property type="match status" value="1"/>
</dbReference>
<evidence type="ECO:0000256" key="1">
    <source>
        <dbReference type="SAM" id="MobiDB-lite"/>
    </source>
</evidence>
<gene>
    <name evidence="2" type="ORF">RL72_02289</name>
</gene>
<protein>
    <recommendedName>
        <fullName evidence="4">Cephalosporin-C deacetylase</fullName>
    </recommendedName>
</protein>
<dbReference type="Gene3D" id="3.40.50.1820">
    <property type="entry name" value="alpha/beta hydrolase"/>
    <property type="match status" value="1"/>
</dbReference>
<accession>A0A0F0KM54</accession>
<dbReference type="AlphaFoldDB" id="A0A0F0KM54"/>
<dbReference type="OrthoDB" id="9770528at2"/>
<sequence>MSAPAPYDGWFPDAPLDGTYGFDLPALQAVAPVAAPDGFGARWQAWRAAAARIDADPVIVAQGERDGRSLSIVEHTGADGTRLRAWVAQPLDVPAEIALVHGHGYGGRDEPGFARVPDDAAVIFPVARGLGALNAGVGAPPVRDEHVIAGIEDPERFVLGLCARDLWLAADALLAITGPLPLAYVGESFGGGIGALALPWDDRYVAATLVVPSFGQYDERLAVPCLGSGEAMRRHVRAHPEAREVLRWFDASSAMLANRIPVRVEAALWDANVPPPGQFAIAHAVAQSAGALELAVLPAGHAEYPGRDGITRSAERAGLAHLARARRRESPSARRFEERSSSSSGPFGSGHRSLSGEPPGYPR</sequence>
<evidence type="ECO:0008006" key="4">
    <source>
        <dbReference type="Google" id="ProtNLM"/>
    </source>
</evidence>
<comment type="caution">
    <text evidence="2">The sequence shown here is derived from an EMBL/GenBank/DDBJ whole genome shotgun (WGS) entry which is preliminary data.</text>
</comment>
<dbReference type="PATRIC" id="fig|582680.7.peg.2337"/>
<evidence type="ECO:0000313" key="3">
    <source>
        <dbReference type="Proteomes" id="UP000033448"/>
    </source>
</evidence>
<dbReference type="Proteomes" id="UP000033448">
    <property type="component" value="Unassembled WGS sequence"/>
</dbReference>
<proteinExistence type="predicted"/>
<feature type="compositionally biased region" description="Basic and acidic residues" evidence="1">
    <location>
        <begin position="328"/>
        <end position="340"/>
    </location>
</feature>
<feature type="region of interest" description="Disordered" evidence="1">
    <location>
        <begin position="319"/>
        <end position="363"/>
    </location>
</feature>
<reference evidence="2 3" key="1">
    <citation type="submission" date="2015-02" db="EMBL/GenBank/DDBJ databases">
        <title>Draft genome sequences of ten Microbacterium spp. with emphasis on heavy metal contaminated environments.</title>
        <authorList>
            <person name="Corretto E."/>
        </authorList>
    </citation>
    <scope>NUCLEOTIDE SEQUENCE [LARGE SCALE GENOMIC DNA]</scope>
    <source>
        <strain evidence="2 3">DSM 23848</strain>
    </source>
</reference>
<keyword evidence="3" id="KW-1185">Reference proteome</keyword>
<feature type="compositionally biased region" description="Low complexity" evidence="1">
    <location>
        <begin position="341"/>
        <end position="353"/>
    </location>
</feature>
<dbReference type="RefSeq" id="WP_156156784.1">
    <property type="nucleotide sequence ID" value="NZ_JYIT01000079.1"/>
</dbReference>